<sequence length="115" mass="13051">MRTFQDFSRSASSRWATHGLLGRKPLSEFLGPELDEISFRMRFDVQQGMNPKQEMDRLLEMCRSGVAETLIIGGIALGMDQWIVKSVKQGWTLVDGAGRLLVGEADVTLEEYMRR</sequence>
<gene>
    <name evidence="1" type="ORF">NDK47_09320</name>
</gene>
<dbReference type="Pfam" id="PF06995">
    <property type="entry name" value="Phage_P2_GpU"/>
    <property type="match status" value="1"/>
</dbReference>
<dbReference type="Proteomes" id="UP001056500">
    <property type="component" value="Chromosome"/>
</dbReference>
<dbReference type="EMBL" id="CP098755">
    <property type="protein sequence ID" value="USG68381.1"/>
    <property type="molecule type" value="Genomic_DNA"/>
</dbReference>
<name>A0ABY4WUW8_9BACL</name>
<dbReference type="InterPro" id="IPR009734">
    <property type="entry name" value="Myoviridae_GpU"/>
</dbReference>
<proteinExistence type="predicted"/>
<accession>A0ABY4WUW8</accession>
<organism evidence="1 2">
    <name type="scientific">Brevibacillus ruminantium</name>
    <dbReference type="NCBI Taxonomy" id="2950604"/>
    <lineage>
        <taxon>Bacteria</taxon>
        <taxon>Bacillati</taxon>
        <taxon>Bacillota</taxon>
        <taxon>Bacilli</taxon>
        <taxon>Bacillales</taxon>
        <taxon>Paenibacillaceae</taxon>
        <taxon>Brevibacillus</taxon>
    </lineage>
</organism>
<evidence type="ECO:0000313" key="1">
    <source>
        <dbReference type="EMBL" id="USG68381.1"/>
    </source>
</evidence>
<reference evidence="1" key="1">
    <citation type="submission" date="2022-06" db="EMBL/GenBank/DDBJ databases">
        <title>Genome sequencing of Brevibacillus sp. BB3-R1.</title>
        <authorList>
            <person name="Heo J."/>
            <person name="Lee D."/>
            <person name="Won M."/>
            <person name="Han B.-H."/>
            <person name="Hong S.-B."/>
            <person name="Kwon S.-W."/>
        </authorList>
    </citation>
    <scope>NUCLEOTIDE SEQUENCE</scope>
    <source>
        <strain evidence="1">BB3-R1</strain>
    </source>
</reference>
<keyword evidence="2" id="KW-1185">Reference proteome</keyword>
<evidence type="ECO:0000313" key="2">
    <source>
        <dbReference type="Proteomes" id="UP001056500"/>
    </source>
</evidence>
<dbReference type="RefSeq" id="WP_251876078.1">
    <property type="nucleotide sequence ID" value="NZ_CP098755.1"/>
</dbReference>
<protein>
    <submittedName>
        <fullName evidence="1">Phage tail protein</fullName>
    </submittedName>
</protein>